<evidence type="ECO:0000313" key="2">
    <source>
        <dbReference type="Proteomes" id="UP000515129"/>
    </source>
</evidence>
<reference evidence="3" key="1">
    <citation type="submission" date="2025-08" db="UniProtKB">
        <authorList>
            <consortium name="RefSeq"/>
        </authorList>
    </citation>
    <scope>IDENTIFICATION</scope>
    <source>
        <strain evidence="3">Wakin</strain>
        <tissue evidence="3">Muscle</tissue>
    </source>
</reference>
<dbReference type="OrthoDB" id="7687839at2759"/>
<protein>
    <submittedName>
        <fullName evidence="3">Uncharacterized protein LOC113087613</fullName>
    </submittedName>
</protein>
<evidence type="ECO:0000256" key="1">
    <source>
        <dbReference type="SAM" id="MobiDB-lite"/>
    </source>
</evidence>
<feature type="compositionally biased region" description="Low complexity" evidence="1">
    <location>
        <begin position="124"/>
        <end position="142"/>
    </location>
</feature>
<dbReference type="RefSeq" id="XP_026111381.1">
    <property type="nucleotide sequence ID" value="XM_026255596.1"/>
</dbReference>
<dbReference type="Proteomes" id="UP000515129">
    <property type="component" value="Chromosome 5"/>
</dbReference>
<dbReference type="PANTHER" id="PTHR31025">
    <property type="entry name" value="SI:CH211-196P9.1-RELATED"/>
    <property type="match status" value="1"/>
</dbReference>
<organism evidence="2 3">
    <name type="scientific">Carassius auratus</name>
    <name type="common">Goldfish</name>
    <dbReference type="NCBI Taxonomy" id="7957"/>
    <lineage>
        <taxon>Eukaryota</taxon>
        <taxon>Metazoa</taxon>
        <taxon>Chordata</taxon>
        <taxon>Craniata</taxon>
        <taxon>Vertebrata</taxon>
        <taxon>Euteleostomi</taxon>
        <taxon>Actinopterygii</taxon>
        <taxon>Neopterygii</taxon>
        <taxon>Teleostei</taxon>
        <taxon>Ostariophysi</taxon>
        <taxon>Cypriniformes</taxon>
        <taxon>Cyprinidae</taxon>
        <taxon>Cyprininae</taxon>
        <taxon>Carassius</taxon>
    </lineage>
</organism>
<name>A0A6P6NS81_CARAU</name>
<accession>A0A6P6NS81</accession>
<gene>
    <name evidence="3" type="primary">LOC113087613</name>
</gene>
<dbReference type="AlphaFoldDB" id="A0A6P6NS81"/>
<dbReference type="PANTHER" id="PTHR31025:SF29">
    <property type="entry name" value="SI:CH211-196P9.1"/>
    <property type="match status" value="1"/>
</dbReference>
<sequence>MLIKVQLGGKKKYIKLEEVCFSDFLSAVQQKFMISENTTLKVTDDQGIEVDEDVFPELATTKEMCFIIHTDDELLFAETSKNSVDFSDLTEFGASSNQTEYVTLTTCDLTVLQQGVVEGPSSPSLTDTLSVSSRLSSSDSGSQMLQPLTDSFSARNNIKQILTSKTAGMTVIKEYEDTGSLKDSTRRLMVNIIVAHMHEKEGRTVSKATKEFHALGIVSLFPSLKDPYSKKGYEHFYDIQSNKGFLEWRIKTVQRKSRTTSASQSRVELKGGPTLSRTIGTIDDQRIGDECLEAVSLLNHTTDRDLVFQKMRETFHYRQQILHNPQRSADVLQMFPRFLDVKGLILQDFSLMFGAEVASRFLEKWNTSFKEKVIQEARNLKETALLKQHLKAVLKEGSDTTDDPEWDSDMASLFVLLHLLTPQPAGRKRPKKISVGEATDHLVKFHKSFQSLDDHLLTTEGNPQPYLLASGTSKAQVSTFYIVLDRKVLPCQSCTSLGAFDELFKSHFVFSVKYDDALSSLYTFLQTTVYNIDISTTEETPRVKELRARLLNKH</sequence>
<dbReference type="GeneID" id="113087613"/>
<proteinExistence type="predicted"/>
<dbReference type="KEGG" id="caua:113087613"/>
<keyword evidence="2" id="KW-1185">Reference proteome</keyword>
<evidence type="ECO:0000313" key="3">
    <source>
        <dbReference type="RefSeq" id="XP_026111381.1"/>
    </source>
</evidence>
<feature type="region of interest" description="Disordered" evidence="1">
    <location>
        <begin position="119"/>
        <end position="144"/>
    </location>
</feature>